<reference evidence="1 2" key="1">
    <citation type="submission" date="2024-06" db="EMBL/GenBank/DDBJ databases">
        <title>The draft genome of Grus japonensis, version 3.</title>
        <authorList>
            <person name="Nabeshima K."/>
            <person name="Suzuki S."/>
            <person name="Onuma M."/>
        </authorList>
    </citation>
    <scope>NUCLEOTIDE SEQUENCE [LARGE SCALE GENOMIC DNA]</scope>
    <source>
        <strain evidence="1 2">451A</strain>
    </source>
</reference>
<dbReference type="AlphaFoldDB" id="A0ABC9Y9F8"/>
<dbReference type="EMBL" id="BAAFJT010000040">
    <property type="protein sequence ID" value="GAB0206191.1"/>
    <property type="molecule type" value="Genomic_DNA"/>
</dbReference>
<accession>A0ABC9Y9F8</accession>
<organism evidence="1 2">
    <name type="scientific">Grus japonensis</name>
    <name type="common">Japanese crane</name>
    <name type="synonym">Red-crowned crane</name>
    <dbReference type="NCBI Taxonomy" id="30415"/>
    <lineage>
        <taxon>Eukaryota</taxon>
        <taxon>Metazoa</taxon>
        <taxon>Chordata</taxon>
        <taxon>Craniata</taxon>
        <taxon>Vertebrata</taxon>
        <taxon>Euteleostomi</taxon>
        <taxon>Archelosauria</taxon>
        <taxon>Archosauria</taxon>
        <taxon>Dinosauria</taxon>
        <taxon>Saurischia</taxon>
        <taxon>Theropoda</taxon>
        <taxon>Coelurosauria</taxon>
        <taxon>Aves</taxon>
        <taxon>Neognathae</taxon>
        <taxon>Neoaves</taxon>
        <taxon>Gruiformes</taxon>
        <taxon>Gruidae</taxon>
        <taxon>Grus</taxon>
    </lineage>
</organism>
<keyword evidence="2" id="KW-1185">Reference proteome</keyword>
<evidence type="ECO:0000313" key="1">
    <source>
        <dbReference type="EMBL" id="GAB0206191.1"/>
    </source>
</evidence>
<protein>
    <submittedName>
        <fullName evidence="1">Mitochondrial enolase superfamily member 1</fullName>
    </submittedName>
</protein>
<name>A0ABC9Y9F8_GRUJA</name>
<sequence>MVSILGQVLFNIVINDIDSGIKCTLSKFEEKTKLSGAVDTPEGWDTAQRDLDKLKKWAQVNLMRFNKVKCKFLHLGQGNPQYQYRLGNEGIESSPAEKDLGVLVDEKLDMSQQCALAVQKANHILGCIKRGGAREVILLLYSGLMRSHWEYCIQLWGPQYKTDMELLEQVQRRATKMIKGLEHLSCEDTLRELGLFSLEKRRLWGNLIAVFQYLEGAYKKERDQLFSRACSDWTRANDFKLKEVRYKEEMFYNEGAETLEQVAQRGCGCPIPGHIQGQVGRGSEQPDLVEDVPAHCRGV</sequence>
<proteinExistence type="predicted"/>
<dbReference type="Proteomes" id="UP001623348">
    <property type="component" value="Unassembled WGS sequence"/>
</dbReference>
<dbReference type="PRINTS" id="PR01345">
    <property type="entry name" value="CERVTRCPTASE"/>
</dbReference>
<dbReference type="PANTHER" id="PTHR33332">
    <property type="entry name" value="REVERSE TRANSCRIPTASE DOMAIN-CONTAINING PROTEIN"/>
    <property type="match status" value="1"/>
</dbReference>
<gene>
    <name evidence="1" type="ORF">GRJ2_003084700</name>
</gene>
<comment type="caution">
    <text evidence="1">The sequence shown here is derived from an EMBL/GenBank/DDBJ whole genome shotgun (WGS) entry which is preliminary data.</text>
</comment>
<evidence type="ECO:0000313" key="2">
    <source>
        <dbReference type="Proteomes" id="UP001623348"/>
    </source>
</evidence>